<reference evidence="2" key="1">
    <citation type="journal article" date="2020" name="Stud. Mycol.">
        <title>101 Dothideomycetes genomes: a test case for predicting lifestyles and emergence of pathogens.</title>
        <authorList>
            <person name="Haridas S."/>
            <person name="Albert R."/>
            <person name="Binder M."/>
            <person name="Bloem J."/>
            <person name="Labutti K."/>
            <person name="Salamov A."/>
            <person name="Andreopoulos B."/>
            <person name="Baker S."/>
            <person name="Barry K."/>
            <person name="Bills G."/>
            <person name="Bluhm B."/>
            <person name="Cannon C."/>
            <person name="Castanera R."/>
            <person name="Culley D."/>
            <person name="Daum C."/>
            <person name="Ezra D."/>
            <person name="Gonzalez J."/>
            <person name="Henrissat B."/>
            <person name="Kuo A."/>
            <person name="Liang C."/>
            <person name="Lipzen A."/>
            <person name="Lutzoni F."/>
            <person name="Magnuson J."/>
            <person name="Mondo S."/>
            <person name="Nolan M."/>
            <person name="Ohm R."/>
            <person name="Pangilinan J."/>
            <person name="Park H.-J."/>
            <person name="Ramirez L."/>
            <person name="Alfaro M."/>
            <person name="Sun H."/>
            <person name="Tritt A."/>
            <person name="Yoshinaga Y."/>
            <person name="Zwiers L.-H."/>
            <person name="Turgeon B."/>
            <person name="Goodwin S."/>
            <person name="Spatafora J."/>
            <person name="Crous P."/>
            <person name="Grigoriev I."/>
        </authorList>
    </citation>
    <scope>NUCLEOTIDE SEQUENCE</scope>
    <source>
        <strain evidence="2">CBS 130266</strain>
    </source>
</reference>
<feature type="region of interest" description="Disordered" evidence="1">
    <location>
        <begin position="216"/>
        <end position="245"/>
    </location>
</feature>
<feature type="compositionally biased region" description="Basic and acidic residues" evidence="1">
    <location>
        <begin position="447"/>
        <end position="463"/>
    </location>
</feature>
<proteinExistence type="predicted"/>
<dbReference type="AlphaFoldDB" id="A0A9P4TVH5"/>
<gene>
    <name evidence="2" type="ORF">EJ08DRAFT_652506</name>
</gene>
<sequence>MTSTPPPPGRIHTPPTPLHGPKFDSWEPYSPRRSSRVANKRTVYSHSPNDLLSIPKQRSDRACTPSNPKSSNFTRTSSQTFSPPSSPASPSSHNNNSRFTKRSNGVRRVSPGAQSGSDTDIILSSSAARTEPSSADSFGMLQTPAKTPRKRAVNGGQNGTSRVLFGRPVSIDDAMPSPRKARKAKLFNPLSIAEEGTEEGSSSKKIQIYTDSKDRVPALDEDASNPFLSKNAAKPNKRQKKTHFMTDAKMEEAVKNDEGLVYVFRGKKIFRKFEDDQADGSAASDDNLSDLEIRRRAGTAASRPFTRSSIKPRLLFPSEDQQLAHEADEEADTDIEVSRSSPSKKRNGAALGPVEEPEPESVTPVKSQFGPATPPTTGRAKRGSAKKDISFEAASVVASASVQLEEVTSAPSTSSAAGPKSKRSPFDGWSRSKAGSSSGSKTSAKGMKREGDVMIRDGDEPKRTRSGAWNPFEA</sequence>
<feature type="compositionally biased region" description="Low complexity" evidence="1">
    <location>
        <begin position="428"/>
        <end position="445"/>
    </location>
</feature>
<evidence type="ECO:0000313" key="3">
    <source>
        <dbReference type="Proteomes" id="UP000800235"/>
    </source>
</evidence>
<dbReference type="EMBL" id="MU007076">
    <property type="protein sequence ID" value="KAF2424270.1"/>
    <property type="molecule type" value="Genomic_DNA"/>
</dbReference>
<comment type="caution">
    <text evidence="2">The sequence shown here is derived from an EMBL/GenBank/DDBJ whole genome shotgun (WGS) entry which is preliminary data.</text>
</comment>
<protein>
    <submittedName>
        <fullName evidence="2">Uncharacterized protein</fullName>
    </submittedName>
</protein>
<feature type="region of interest" description="Disordered" evidence="1">
    <location>
        <begin position="274"/>
        <end position="387"/>
    </location>
</feature>
<name>A0A9P4TVH5_9PEZI</name>
<evidence type="ECO:0000313" key="2">
    <source>
        <dbReference type="EMBL" id="KAF2424270.1"/>
    </source>
</evidence>
<dbReference type="Proteomes" id="UP000800235">
    <property type="component" value="Unassembled WGS sequence"/>
</dbReference>
<feature type="compositionally biased region" description="Polar residues" evidence="1">
    <location>
        <begin position="64"/>
        <end position="76"/>
    </location>
</feature>
<feature type="region of interest" description="Disordered" evidence="1">
    <location>
        <begin position="1"/>
        <end position="182"/>
    </location>
</feature>
<feature type="compositionally biased region" description="Polar residues" evidence="1">
    <location>
        <begin position="112"/>
        <end position="136"/>
    </location>
</feature>
<accession>A0A9P4TVH5</accession>
<feature type="compositionally biased region" description="Low complexity" evidence="1">
    <location>
        <begin position="401"/>
        <end position="419"/>
    </location>
</feature>
<feature type="compositionally biased region" description="Pro residues" evidence="1">
    <location>
        <begin position="1"/>
        <end position="18"/>
    </location>
</feature>
<keyword evidence="3" id="KW-1185">Reference proteome</keyword>
<dbReference type="OrthoDB" id="5398515at2759"/>
<feature type="compositionally biased region" description="Low complexity" evidence="1">
    <location>
        <begin position="77"/>
        <end position="97"/>
    </location>
</feature>
<evidence type="ECO:0000256" key="1">
    <source>
        <dbReference type="SAM" id="MobiDB-lite"/>
    </source>
</evidence>
<organism evidence="2 3">
    <name type="scientific">Tothia fuscella</name>
    <dbReference type="NCBI Taxonomy" id="1048955"/>
    <lineage>
        <taxon>Eukaryota</taxon>
        <taxon>Fungi</taxon>
        <taxon>Dikarya</taxon>
        <taxon>Ascomycota</taxon>
        <taxon>Pezizomycotina</taxon>
        <taxon>Dothideomycetes</taxon>
        <taxon>Pleosporomycetidae</taxon>
        <taxon>Venturiales</taxon>
        <taxon>Cylindrosympodiaceae</taxon>
        <taxon>Tothia</taxon>
    </lineage>
</organism>
<feature type="region of interest" description="Disordered" evidence="1">
    <location>
        <begin position="401"/>
        <end position="474"/>
    </location>
</feature>